<accession>A0ABD3Q1P1</accession>
<name>A0ABD3Q1P1_9STRA</name>
<sequence length="344" mass="39331">MLPIDIYNAEKRLRKYCNQKFNKIPLELNLNNPTTRDHYLLLLNSSRREFPESQFHQYPIHHEKEALVESNPWNNANLTKSTIKVDPTRSIVSNFTKDCMRLGDSHGGGPNPATRPNSPTAPMIIPRLRHSPTTLADLSSSSLYSGRVSFERRRVISAVYDTTDGTTKEIGQQGCRKPHGEEGLRQQGIEYRFQTGTDAGRQLQSQYGRNVEEIDTERSHFFPVSSFQLKRILPRQDPVAEEFDPKVRHPHDEWDEKYRLLHEFGRNGQQFQPRRSRFDNGRFWEILPLDDEVGVGIDHIGGTSSSKGERSVLIFDVPQRGNADEVREGRGSLVEGGRAASCHR</sequence>
<gene>
    <name evidence="1" type="ORF">HJC23_009450</name>
</gene>
<dbReference type="EMBL" id="JABMIG020000085">
    <property type="protein sequence ID" value="KAL3793967.1"/>
    <property type="molecule type" value="Genomic_DNA"/>
</dbReference>
<organism evidence="1 2">
    <name type="scientific">Cyclotella cryptica</name>
    <dbReference type="NCBI Taxonomy" id="29204"/>
    <lineage>
        <taxon>Eukaryota</taxon>
        <taxon>Sar</taxon>
        <taxon>Stramenopiles</taxon>
        <taxon>Ochrophyta</taxon>
        <taxon>Bacillariophyta</taxon>
        <taxon>Coscinodiscophyceae</taxon>
        <taxon>Thalassiosirophycidae</taxon>
        <taxon>Stephanodiscales</taxon>
        <taxon>Stephanodiscaceae</taxon>
        <taxon>Cyclotella</taxon>
    </lineage>
</organism>
<dbReference type="Proteomes" id="UP001516023">
    <property type="component" value="Unassembled WGS sequence"/>
</dbReference>
<evidence type="ECO:0000313" key="1">
    <source>
        <dbReference type="EMBL" id="KAL3793967.1"/>
    </source>
</evidence>
<reference evidence="1 2" key="1">
    <citation type="journal article" date="2020" name="G3 (Bethesda)">
        <title>Improved Reference Genome for Cyclotella cryptica CCMP332, a Model for Cell Wall Morphogenesis, Salinity Adaptation, and Lipid Production in Diatoms (Bacillariophyta).</title>
        <authorList>
            <person name="Roberts W.R."/>
            <person name="Downey K.M."/>
            <person name="Ruck E.C."/>
            <person name="Traller J.C."/>
            <person name="Alverson A.J."/>
        </authorList>
    </citation>
    <scope>NUCLEOTIDE SEQUENCE [LARGE SCALE GENOMIC DNA]</scope>
    <source>
        <strain evidence="1 2">CCMP332</strain>
    </source>
</reference>
<comment type="caution">
    <text evidence="1">The sequence shown here is derived from an EMBL/GenBank/DDBJ whole genome shotgun (WGS) entry which is preliminary data.</text>
</comment>
<proteinExistence type="predicted"/>
<dbReference type="AlphaFoldDB" id="A0ABD3Q1P1"/>
<keyword evidence="2" id="KW-1185">Reference proteome</keyword>
<protein>
    <submittedName>
        <fullName evidence="1">Uncharacterized protein</fullName>
    </submittedName>
</protein>
<evidence type="ECO:0000313" key="2">
    <source>
        <dbReference type="Proteomes" id="UP001516023"/>
    </source>
</evidence>